<feature type="transmembrane region" description="Helical" evidence="8">
    <location>
        <begin position="66"/>
        <end position="91"/>
    </location>
</feature>
<organism evidence="9 10">
    <name type="scientific">Arthrobacter terricola</name>
    <dbReference type="NCBI Taxonomy" id="2547396"/>
    <lineage>
        <taxon>Bacteria</taxon>
        <taxon>Bacillati</taxon>
        <taxon>Actinomycetota</taxon>
        <taxon>Actinomycetes</taxon>
        <taxon>Micrococcales</taxon>
        <taxon>Micrococcaceae</taxon>
        <taxon>Arthrobacter</taxon>
    </lineage>
</organism>
<comment type="subcellular location">
    <subcellularLocation>
        <location evidence="1">Membrane</location>
        <topology evidence="1">Multi-pass membrane protein</topology>
    </subcellularLocation>
</comment>
<dbReference type="InterPro" id="IPR026030">
    <property type="entry name" value="Pur-cyt_permease_Fcy2/21/22"/>
</dbReference>
<evidence type="ECO:0000256" key="8">
    <source>
        <dbReference type="SAM" id="Phobius"/>
    </source>
</evidence>
<feature type="transmembrane region" description="Helical" evidence="8">
    <location>
        <begin position="280"/>
        <end position="303"/>
    </location>
</feature>
<keyword evidence="10" id="KW-1185">Reference proteome</keyword>
<dbReference type="AlphaFoldDB" id="A0A4V2ZSY4"/>
<keyword evidence="6 7" id="KW-0472">Membrane</keyword>
<dbReference type="RefSeq" id="WP_133204655.1">
    <property type="nucleotide sequence ID" value="NZ_SMRU01000014.1"/>
</dbReference>
<evidence type="ECO:0000256" key="5">
    <source>
        <dbReference type="ARBA" id="ARBA00022989"/>
    </source>
</evidence>
<dbReference type="PANTHER" id="PTHR31806:SF1">
    <property type="entry name" value="PURINE-CYTOSINE PERMEASE FCY2-RELATED"/>
    <property type="match status" value="1"/>
</dbReference>
<feature type="transmembrane region" description="Helical" evidence="8">
    <location>
        <begin position="112"/>
        <end position="135"/>
    </location>
</feature>
<keyword evidence="5 8" id="KW-1133">Transmembrane helix</keyword>
<evidence type="ECO:0008006" key="11">
    <source>
        <dbReference type="Google" id="ProtNLM"/>
    </source>
</evidence>
<dbReference type="EMBL" id="SMRU01000014">
    <property type="protein sequence ID" value="TDF94934.1"/>
    <property type="molecule type" value="Genomic_DNA"/>
</dbReference>
<dbReference type="GO" id="GO:0022857">
    <property type="term" value="F:transmembrane transporter activity"/>
    <property type="evidence" value="ECO:0007669"/>
    <property type="project" value="InterPro"/>
</dbReference>
<dbReference type="PIRSF" id="PIRSF002744">
    <property type="entry name" value="Pur-cyt_permease"/>
    <property type="match status" value="1"/>
</dbReference>
<evidence type="ECO:0000256" key="2">
    <source>
        <dbReference type="ARBA" id="ARBA00008974"/>
    </source>
</evidence>
<dbReference type="Pfam" id="PF02133">
    <property type="entry name" value="Transp_cyt_pur"/>
    <property type="match status" value="1"/>
</dbReference>
<dbReference type="Proteomes" id="UP000295511">
    <property type="component" value="Unassembled WGS sequence"/>
</dbReference>
<feature type="transmembrane region" description="Helical" evidence="8">
    <location>
        <begin position="402"/>
        <end position="420"/>
    </location>
</feature>
<feature type="transmembrane region" description="Helical" evidence="8">
    <location>
        <begin position="324"/>
        <end position="344"/>
    </location>
</feature>
<feature type="transmembrane region" description="Helical" evidence="8">
    <location>
        <begin position="40"/>
        <end position="60"/>
    </location>
</feature>
<reference evidence="9 10" key="1">
    <citation type="submission" date="2019-03" db="EMBL/GenBank/DDBJ databases">
        <title>Whole genome sequence of Arthrobacter sp JH1-1.</title>
        <authorList>
            <person name="Trinh H.N."/>
        </authorList>
    </citation>
    <scope>NUCLEOTIDE SEQUENCE [LARGE SCALE GENOMIC DNA]</scope>
    <source>
        <strain evidence="9 10">JH1-1</strain>
    </source>
</reference>
<name>A0A4V2ZSY4_9MICC</name>
<feature type="transmembrane region" description="Helical" evidence="8">
    <location>
        <begin position="246"/>
        <end position="268"/>
    </location>
</feature>
<feature type="transmembrane region" description="Helical" evidence="8">
    <location>
        <begin position="147"/>
        <end position="168"/>
    </location>
</feature>
<dbReference type="PANTHER" id="PTHR31806">
    <property type="entry name" value="PURINE-CYTOSINE PERMEASE FCY2-RELATED"/>
    <property type="match status" value="1"/>
</dbReference>
<dbReference type="InterPro" id="IPR001248">
    <property type="entry name" value="Pur-cyt_permease"/>
</dbReference>
<dbReference type="OrthoDB" id="9809167at2"/>
<feature type="transmembrane region" description="Helical" evidence="8">
    <location>
        <begin position="356"/>
        <end position="376"/>
    </location>
</feature>
<dbReference type="Gene3D" id="1.10.4160.10">
    <property type="entry name" value="Hydantoin permease"/>
    <property type="match status" value="1"/>
</dbReference>
<feature type="transmembrane region" description="Helical" evidence="8">
    <location>
        <begin position="448"/>
        <end position="465"/>
    </location>
</feature>
<keyword evidence="3 7" id="KW-0813">Transport</keyword>
<evidence type="ECO:0000313" key="10">
    <source>
        <dbReference type="Proteomes" id="UP000295511"/>
    </source>
</evidence>
<comment type="caution">
    <text evidence="9">The sequence shown here is derived from an EMBL/GenBank/DDBJ whole genome shotgun (WGS) entry which is preliminary data.</text>
</comment>
<protein>
    <recommendedName>
        <fullName evidence="11">Cytosine permease</fullName>
    </recommendedName>
</protein>
<evidence type="ECO:0000313" key="9">
    <source>
        <dbReference type="EMBL" id="TDF94934.1"/>
    </source>
</evidence>
<evidence type="ECO:0000256" key="4">
    <source>
        <dbReference type="ARBA" id="ARBA00022692"/>
    </source>
</evidence>
<feature type="transmembrane region" description="Helical" evidence="8">
    <location>
        <begin position="175"/>
        <end position="195"/>
    </location>
</feature>
<proteinExistence type="inferred from homology"/>
<comment type="similarity">
    <text evidence="2 7">Belongs to the purine-cytosine permease (2.A.39) family.</text>
</comment>
<evidence type="ECO:0000256" key="7">
    <source>
        <dbReference type="PIRNR" id="PIRNR002744"/>
    </source>
</evidence>
<evidence type="ECO:0000256" key="6">
    <source>
        <dbReference type="ARBA" id="ARBA00023136"/>
    </source>
</evidence>
<dbReference type="GO" id="GO:0005886">
    <property type="term" value="C:plasma membrane"/>
    <property type="evidence" value="ECO:0007669"/>
    <property type="project" value="TreeGrafter"/>
</dbReference>
<evidence type="ECO:0000256" key="3">
    <source>
        <dbReference type="ARBA" id="ARBA00022448"/>
    </source>
</evidence>
<accession>A0A4V2ZSY4</accession>
<evidence type="ECO:0000256" key="1">
    <source>
        <dbReference type="ARBA" id="ARBA00004141"/>
    </source>
</evidence>
<keyword evidence="4 8" id="KW-0812">Transmembrane</keyword>
<sequence>MSGEKTYLQDKEVAKASVIEWTGLSPVDAKDRHGKTWHIGGLWFAAQLVPTALFLGVLGGPSGLGLSYWAAFGAIVLGNVLGAIGPAAMSLTGPKTGLPLLAQARIPFGRATGVVGILAAFTSVAFIALGAIFGAEALQVAFGLNPTVAVLLVFALEGLVSVAGYRVMHLFERTMAIVVAAGFILISAVVIGNLGTVTVSAAGSSSAGVGSFFLMAAISFGFSFGWAHNAPDYCRYLPASTSRPKLFWATFAGIAVACVWMEILGLTASTMLSQTSPMAAIHALVGGGAIGAFIMIAMYLGVVANATVAQYSAGLQILGAGVKLPRPLVTGIVTAFAFALTIYLQTGNLDAKFTNVLLLATYWVAPFIGIWLVLWGRKPNHEAFMKMATTPVAVLHSGRSPLIALAVGYVAALPFSSTAIGSDLAQSNNPAAILVGSLSRQILDGADLAYPVGIIVGAIVFGILTRKSSEQPIGNPHE</sequence>
<feature type="transmembrane region" description="Helical" evidence="8">
    <location>
        <begin position="207"/>
        <end position="226"/>
    </location>
</feature>
<gene>
    <name evidence="9" type="ORF">E1809_12995</name>
</gene>